<accession>A0A2V2MNN9</accession>
<protein>
    <recommendedName>
        <fullName evidence="2">SHOCT domain-containing protein</fullName>
    </recommendedName>
</protein>
<dbReference type="RefSeq" id="WP_109970178.1">
    <property type="nucleotide sequence ID" value="NZ_CP176093.1"/>
</dbReference>
<dbReference type="InterPro" id="IPR018649">
    <property type="entry name" value="SHOCT"/>
</dbReference>
<feature type="transmembrane region" description="Helical" evidence="1">
    <location>
        <begin position="48"/>
        <end position="70"/>
    </location>
</feature>
<sequence length="112" mass="12981">MFGMMGPWGGGYGFPFFGMGMMFFWFLIFIIIGYIVFQDANKRGMHGLLWWILIVIPMIGVFALFLYLILREIGEHKVISEPNSALDILKERYAKGEITTEEFQVMKGELEK</sequence>
<feature type="domain" description="SHOCT" evidence="2">
    <location>
        <begin position="85"/>
        <end position="110"/>
    </location>
</feature>
<proteinExistence type="predicted"/>
<keyword evidence="4" id="KW-1185">Reference proteome</keyword>
<dbReference type="OrthoDB" id="148369at2157"/>
<organism evidence="3 4">
    <name type="scientific">Methanospirillum lacunae</name>
    <dbReference type="NCBI Taxonomy" id="668570"/>
    <lineage>
        <taxon>Archaea</taxon>
        <taxon>Methanobacteriati</taxon>
        <taxon>Methanobacteriota</taxon>
        <taxon>Stenosarchaea group</taxon>
        <taxon>Methanomicrobia</taxon>
        <taxon>Methanomicrobiales</taxon>
        <taxon>Methanospirillaceae</taxon>
        <taxon>Methanospirillum</taxon>
    </lineage>
</organism>
<dbReference type="Proteomes" id="UP000245657">
    <property type="component" value="Unassembled WGS sequence"/>
</dbReference>
<dbReference type="InterPro" id="IPR033788">
    <property type="entry name" value="VbhA-like"/>
</dbReference>
<dbReference type="EMBL" id="QGMY01000018">
    <property type="protein sequence ID" value="PWR69854.1"/>
    <property type="molecule type" value="Genomic_DNA"/>
</dbReference>
<evidence type="ECO:0000259" key="2">
    <source>
        <dbReference type="Pfam" id="PF09851"/>
    </source>
</evidence>
<comment type="caution">
    <text evidence="3">The sequence shown here is derived from an EMBL/GenBank/DDBJ whole genome shotgun (WGS) entry which is preliminary data.</text>
</comment>
<evidence type="ECO:0000313" key="4">
    <source>
        <dbReference type="Proteomes" id="UP000245657"/>
    </source>
</evidence>
<reference evidence="3 4" key="1">
    <citation type="submission" date="2018-05" db="EMBL/GenBank/DDBJ databases">
        <title>Draft genome of Methanospirillum lacunae Ki8-1.</title>
        <authorList>
            <person name="Dueholm M.S."/>
            <person name="Nielsen P.H."/>
            <person name="Bakmann L.F."/>
            <person name="Otzen D.E."/>
        </authorList>
    </citation>
    <scope>NUCLEOTIDE SEQUENCE [LARGE SCALE GENOMIC DNA]</scope>
    <source>
        <strain evidence="3 4">Ki8-1</strain>
    </source>
</reference>
<evidence type="ECO:0000313" key="3">
    <source>
        <dbReference type="EMBL" id="PWR69854.1"/>
    </source>
</evidence>
<keyword evidence="1" id="KW-1133">Transmembrane helix</keyword>
<evidence type="ECO:0000256" key="1">
    <source>
        <dbReference type="SAM" id="Phobius"/>
    </source>
</evidence>
<dbReference type="GeneID" id="97550113"/>
<keyword evidence="1" id="KW-0812">Transmembrane</keyword>
<feature type="transmembrane region" description="Helical" evidence="1">
    <location>
        <begin position="12"/>
        <end position="36"/>
    </location>
</feature>
<dbReference type="Pfam" id="PF09851">
    <property type="entry name" value="SHOCT"/>
    <property type="match status" value="1"/>
</dbReference>
<name>A0A2V2MNN9_9EURY</name>
<dbReference type="CDD" id="cd11586">
    <property type="entry name" value="VbhA_like"/>
    <property type="match status" value="1"/>
</dbReference>
<gene>
    <name evidence="3" type="ORF">DK846_16895</name>
</gene>
<dbReference type="AlphaFoldDB" id="A0A2V2MNN9"/>
<keyword evidence="1" id="KW-0472">Membrane</keyword>